<accession>A0A8T9EJJ9</accession>
<name>A0A8T9EJJ9_CYLFO</name>
<sequence length="135" mass="14971">MKSVICALAAFLTCVSCAPVYTPAIISVHLGCQNITQYFVPNEVFQQLEFDKVPPKQVDIPDNFDDHMYCMYTNLGFESESGELDLSHADGFGTLFANPEDSVEIVTNCASKTEGLTDPIEIAGRFYFCTLNFYA</sequence>
<dbReference type="InterPro" id="IPR036728">
    <property type="entry name" value="PBP_GOBP_sf"/>
</dbReference>
<feature type="chain" id="PRO_5035731961" evidence="1">
    <location>
        <begin position="18"/>
        <end position="135"/>
    </location>
</feature>
<dbReference type="Gene3D" id="1.10.238.20">
    <property type="entry name" value="Pheromone/general odorant binding protein domain"/>
    <property type="match status" value="1"/>
</dbReference>
<proteinExistence type="evidence at transcript level"/>
<evidence type="ECO:0000313" key="2">
    <source>
        <dbReference type="EMBL" id="UNA06118.1"/>
    </source>
</evidence>
<evidence type="ECO:0000256" key="1">
    <source>
        <dbReference type="SAM" id="SignalP"/>
    </source>
</evidence>
<dbReference type="GO" id="GO:0005549">
    <property type="term" value="F:odorant binding"/>
    <property type="evidence" value="ECO:0007669"/>
    <property type="project" value="InterPro"/>
</dbReference>
<feature type="signal peptide" evidence="1">
    <location>
        <begin position="1"/>
        <end position="17"/>
    </location>
</feature>
<reference evidence="2" key="1">
    <citation type="submission" date="2020-10" db="EMBL/GenBank/DDBJ databases">
        <title>Functional analysis of odorant-binding proteins in sweet potato weevil (Cylas formicarius).</title>
        <authorList>
            <person name="Hua J."/>
            <person name="Huang Y."/>
            <person name="Li H."/>
            <person name="Li Y."/>
            <person name="Wu C."/>
            <person name="Chen T."/>
        </authorList>
    </citation>
    <scope>NUCLEOTIDE SEQUENCE</scope>
</reference>
<dbReference type="EMBL" id="MW091427">
    <property type="protein sequence ID" value="UNA06118.1"/>
    <property type="molecule type" value="mRNA"/>
</dbReference>
<gene>
    <name evidence="2" type="primary">OBP34</name>
</gene>
<keyword evidence="1" id="KW-0732">Signal</keyword>
<organism evidence="2">
    <name type="scientific">Cylas formicarius</name>
    <name type="common">Sweet potato weevil</name>
    <name type="synonym">Attelabus formicarius</name>
    <dbReference type="NCBI Taxonomy" id="197179"/>
    <lineage>
        <taxon>Eukaryota</taxon>
        <taxon>Metazoa</taxon>
        <taxon>Ecdysozoa</taxon>
        <taxon>Arthropoda</taxon>
        <taxon>Hexapoda</taxon>
        <taxon>Insecta</taxon>
        <taxon>Pterygota</taxon>
        <taxon>Neoptera</taxon>
        <taxon>Endopterygota</taxon>
        <taxon>Coleoptera</taxon>
        <taxon>Polyphaga</taxon>
        <taxon>Cucujiformia</taxon>
        <taxon>Brentidae</taxon>
        <taxon>Cyladinae</taxon>
        <taxon>Cylas</taxon>
    </lineage>
</organism>
<protein>
    <submittedName>
        <fullName evidence="2">Odorant binding protein 34</fullName>
    </submittedName>
</protein>
<dbReference type="AlphaFoldDB" id="A0A8T9EJJ9"/>
<dbReference type="SUPFAM" id="SSF47565">
    <property type="entry name" value="Insect pheromone/odorant-binding proteins"/>
    <property type="match status" value="1"/>
</dbReference>